<dbReference type="IntAct" id="A0A1D6IYV7">
    <property type="interactions" value="1"/>
</dbReference>
<comment type="catalytic activity">
    <reaction evidence="2">
        <text>O-phospho-L-seryl-[protein] + H2O = L-seryl-[protein] + phosphate</text>
        <dbReference type="Rhea" id="RHEA:20629"/>
        <dbReference type="Rhea" id="RHEA-COMP:9863"/>
        <dbReference type="Rhea" id="RHEA-COMP:11604"/>
        <dbReference type="ChEBI" id="CHEBI:15377"/>
        <dbReference type="ChEBI" id="CHEBI:29999"/>
        <dbReference type="ChEBI" id="CHEBI:43474"/>
        <dbReference type="ChEBI" id="CHEBI:83421"/>
        <dbReference type="EC" id="3.1.3.16"/>
    </reaction>
</comment>
<protein>
    <recommendedName>
        <fullName evidence="1">protein-serine/threonine phosphatase</fullName>
        <ecNumber evidence="1">3.1.3.16</ecNumber>
    </recommendedName>
</protein>
<gene>
    <name evidence="5" type="ORF">ZEAMMB73_Zm00001d024340</name>
</gene>
<evidence type="ECO:0000256" key="2">
    <source>
        <dbReference type="ARBA" id="ARBA00047761"/>
    </source>
</evidence>
<dbReference type="Gene3D" id="3.60.40.10">
    <property type="entry name" value="PPM-type phosphatase domain"/>
    <property type="match status" value="1"/>
</dbReference>
<feature type="domain" description="PPM-type phosphatase" evidence="4">
    <location>
        <begin position="128"/>
        <end position="168"/>
    </location>
</feature>
<dbReference type="EC" id="3.1.3.16" evidence="1"/>
<dbReference type="Pfam" id="PF00481">
    <property type="entry name" value="PP2C"/>
    <property type="match status" value="1"/>
</dbReference>
<reference evidence="5" key="1">
    <citation type="submission" date="2015-12" db="EMBL/GenBank/DDBJ databases">
        <title>Update maize B73 reference genome by single molecule sequencing technologies.</title>
        <authorList>
            <consortium name="Maize Genome Sequencing Project"/>
            <person name="Ware D."/>
        </authorList>
    </citation>
    <scope>NUCLEOTIDE SEQUENCE</scope>
    <source>
        <tissue evidence="5">Seedling</tissue>
    </source>
</reference>
<evidence type="ECO:0000256" key="3">
    <source>
        <dbReference type="ARBA" id="ARBA00048336"/>
    </source>
</evidence>
<proteinExistence type="predicted"/>
<dbReference type="AlphaFoldDB" id="A0A1D6IYV7"/>
<dbReference type="EMBL" id="CM000786">
    <property type="protein sequence ID" value="AQK41054.1"/>
    <property type="molecule type" value="Genomic_DNA"/>
</dbReference>
<organism evidence="5">
    <name type="scientific">Zea mays</name>
    <name type="common">Maize</name>
    <dbReference type="NCBI Taxonomy" id="4577"/>
    <lineage>
        <taxon>Eukaryota</taxon>
        <taxon>Viridiplantae</taxon>
        <taxon>Streptophyta</taxon>
        <taxon>Embryophyta</taxon>
        <taxon>Tracheophyta</taxon>
        <taxon>Spermatophyta</taxon>
        <taxon>Magnoliopsida</taxon>
        <taxon>Liliopsida</taxon>
        <taxon>Poales</taxon>
        <taxon>Poaceae</taxon>
        <taxon>PACMAD clade</taxon>
        <taxon>Panicoideae</taxon>
        <taxon>Andropogonodae</taxon>
        <taxon>Andropogoneae</taxon>
        <taxon>Tripsacinae</taxon>
        <taxon>Zea</taxon>
    </lineage>
</organism>
<sequence length="178" mass="20107">MPPSYPIEPCVAVLTIGVTLPAATVTTILSRSPLPHPILSLPYLVSLAAWARTLGVQQESSPARKMYVVKRDERRETVQFDEITVRLKKLSYGLSQDHFNLMLVMQKGYYLADEPGVHFVWQPNQESSVLIMSRAFDDYYIEDCCVILASEVTQRRIDNSDQFVILATVRVAFVPTCL</sequence>
<dbReference type="InterPro" id="IPR036457">
    <property type="entry name" value="PPM-type-like_dom_sf"/>
</dbReference>
<dbReference type="InterPro" id="IPR001932">
    <property type="entry name" value="PPM-type_phosphatase-like_dom"/>
</dbReference>
<name>A0A1D6IYV7_MAIZE</name>
<evidence type="ECO:0000259" key="4">
    <source>
        <dbReference type="Pfam" id="PF00481"/>
    </source>
</evidence>
<dbReference type="GO" id="GO:0004722">
    <property type="term" value="F:protein serine/threonine phosphatase activity"/>
    <property type="evidence" value="ECO:0007669"/>
    <property type="project" value="UniProtKB-EC"/>
</dbReference>
<dbReference type="InParanoid" id="A0A1D6IYV7"/>
<comment type="catalytic activity">
    <reaction evidence="3">
        <text>O-phospho-L-threonyl-[protein] + H2O = L-threonyl-[protein] + phosphate</text>
        <dbReference type="Rhea" id="RHEA:47004"/>
        <dbReference type="Rhea" id="RHEA-COMP:11060"/>
        <dbReference type="Rhea" id="RHEA-COMP:11605"/>
        <dbReference type="ChEBI" id="CHEBI:15377"/>
        <dbReference type="ChEBI" id="CHEBI:30013"/>
        <dbReference type="ChEBI" id="CHEBI:43474"/>
        <dbReference type="ChEBI" id="CHEBI:61977"/>
        <dbReference type="EC" id="3.1.3.16"/>
    </reaction>
</comment>
<evidence type="ECO:0000256" key="1">
    <source>
        <dbReference type="ARBA" id="ARBA00013081"/>
    </source>
</evidence>
<evidence type="ECO:0000313" key="5">
    <source>
        <dbReference type="EMBL" id="AQK41054.1"/>
    </source>
</evidence>
<accession>A0A1D6IYV7</accession>